<accession>A0A8F9TVU1</accession>
<feature type="signal peptide" evidence="2">
    <location>
        <begin position="1"/>
        <end position="19"/>
    </location>
</feature>
<keyword evidence="4" id="KW-1185">Reference proteome</keyword>
<keyword evidence="2" id="KW-0732">Signal</keyword>
<evidence type="ECO:0000313" key="4">
    <source>
        <dbReference type="Proteomes" id="UP000825051"/>
    </source>
</evidence>
<protein>
    <submittedName>
        <fullName evidence="3">Uncharacterized protein</fullName>
    </submittedName>
</protein>
<dbReference type="AlphaFoldDB" id="A0A8F9TVU1"/>
<organism evidence="3 4">
    <name type="scientific">Horticoccus luteus</name>
    <dbReference type="NCBI Taxonomy" id="2862869"/>
    <lineage>
        <taxon>Bacteria</taxon>
        <taxon>Pseudomonadati</taxon>
        <taxon>Verrucomicrobiota</taxon>
        <taxon>Opitutia</taxon>
        <taxon>Opitutales</taxon>
        <taxon>Opitutaceae</taxon>
        <taxon>Horticoccus</taxon>
    </lineage>
</organism>
<feature type="region of interest" description="Disordered" evidence="1">
    <location>
        <begin position="157"/>
        <end position="189"/>
    </location>
</feature>
<evidence type="ECO:0000256" key="1">
    <source>
        <dbReference type="SAM" id="MobiDB-lite"/>
    </source>
</evidence>
<dbReference type="KEGG" id="ole:K0B96_01020"/>
<gene>
    <name evidence="3" type="ORF">K0B96_01020</name>
</gene>
<dbReference type="RefSeq" id="WP_220162828.1">
    <property type="nucleotide sequence ID" value="NZ_CP080507.1"/>
</dbReference>
<dbReference type="EMBL" id="CP080507">
    <property type="protein sequence ID" value="QYM79228.1"/>
    <property type="molecule type" value="Genomic_DNA"/>
</dbReference>
<sequence>MKSLLGLTLLVLGASIAGAQPDPGLAENSPFLPPNSAAAPTAEATPLELRGILTMGSKSSFNLYDPATKTSEWVGLNEQGQKFTVTNFDAGNDRVTVNYQGRVLTLTLQQPKIVAAPVVQGPPSQTPTPMPAAVLNPTSTDEARRMEAVAAEVRRRRALRLQAAAEASRPPGQPGANNGGRPPQPPARQ</sequence>
<evidence type="ECO:0000256" key="2">
    <source>
        <dbReference type="SAM" id="SignalP"/>
    </source>
</evidence>
<feature type="region of interest" description="Disordered" evidence="1">
    <location>
        <begin position="121"/>
        <end position="142"/>
    </location>
</feature>
<proteinExistence type="predicted"/>
<feature type="chain" id="PRO_5034456226" evidence="2">
    <location>
        <begin position="20"/>
        <end position="189"/>
    </location>
</feature>
<evidence type="ECO:0000313" key="3">
    <source>
        <dbReference type="EMBL" id="QYM79228.1"/>
    </source>
</evidence>
<reference evidence="3" key="1">
    <citation type="submission" date="2021-08" db="EMBL/GenBank/DDBJ databases">
        <title>Genome of a novel bacterium of the phylum Verrucomicrobia, Oleiharenicola sp. KSB-15.</title>
        <authorList>
            <person name="Chung J.-H."/>
            <person name="Ahn J.-H."/>
            <person name="Yoon Y."/>
            <person name="Kim D.-Y."/>
            <person name="An S.-H."/>
            <person name="Park I."/>
            <person name="Yeon J."/>
        </authorList>
    </citation>
    <scope>NUCLEOTIDE SEQUENCE</scope>
    <source>
        <strain evidence="3">KSB-15</strain>
    </source>
</reference>
<dbReference type="Proteomes" id="UP000825051">
    <property type="component" value="Chromosome"/>
</dbReference>
<name>A0A8F9TVU1_9BACT</name>